<dbReference type="Gene3D" id="3.40.50.970">
    <property type="match status" value="1"/>
</dbReference>
<dbReference type="Proteomes" id="UP000051276">
    <property type="component" value="Unassembled WGS sequence"/>
</dbReference>
<dbReference type="InterPro" id="IPR051457">
    <property type="entry name" value="2-oxoacid:Fd_oxidoreductase"/>
</dbReference>
<comment type="cofactor">
    <cofactor evidence="1">
        <name>[4Fe-4S] cluster</name>
        <dbReference type="ChEBI" id="CHEBI:49883"/>
    </cofactor>
</comment>
<dbReference type="EMBL" id="LMXI01000342">
    <property type="protein sequence ID" value="KRT58467.1"/>
    <property type="molecule type" value="Genomic_DNA"/>
</dbReference>
<dbReference type="PANTHER" id="PTHR48084">
    <property type="entry name" value="2-OXOGLUTARATE OXIDOREDUCTASE SUBUNIT KORB-RELATED"/>
    <property type="match status" value="1"/>
</dbReference>
<proteinExistence type="predicted"/>
<dbReference type="GO" id="GO:0044281">
    <property type="term" value="P:small molecule metabolic process"/>
    <property type="evidence" value="ECO:0007669"/>
    <property type="project" value="UniProtKB-ARBA"/>
</dbReference>
<dbReference type="RefSeq" id="WP_057956965.1">
    <property type="nucleotide sequence ID" value="NZ_KQ556977.1"/>
</dbReference>
<keyword evidence="2" id="KW-0560">Oxidoreductase</keyword>
<dbReference type="GO" id="GO:0030976">
    <property type="term" value="F:thiamine pyrophosphate binding"/>
    <property type="evidence" value="ECO:0007669"/>
    <property type="project" value="InterPro"/>
</dbReference>
<keyword evidence="4" id="KW-0670">Pyruvate</keyword>
<dbReference type="PATRIC" id="fig|54398.3.peg.1255"/>
<evidence type="ECO:0000256" key="1">
    <source>
        <dbReference type="ARBA" id="ARBA00001966"/>
    </source>
</evidence>
<dbReference type="GO" id="GO:0045333">
    <property type="term" value="P:cellular respiration"/>
    <property type="evidence" value="ECO:0007669"/>
    <property type="project" value="UniProtKB-ARBA"/>
</dbReference>
<dbReference type="NCBIfam" id="TIGR02177">
    <property type="entry name" value="PorB_KorB"/>
    <property type="match status" value="1"/>
</dbReference>
<dbReference type="SUPFAM" id="SSF52518">
    <property type="entry name" value="Thiamin diphosphate-binding fold (THDP-binding)"/>
    <property type="match status" value="1"/>
</dbReference>
<dbReference type="PANTHER" id="PTHR48084:SF4">
    <property type="entry name" value="2-OXOGLUTARATE OXIDOREDUCTASE SUBUNIT KORB"/>
    <property type="match status" value="1"/>
</dbReference>
<feature type="domain" description="Thiamine pyrophosphate enzyme TPP-binding" evidence="3">
    <location>
        <begin position="52"/>
        <end position="200"/>
    </location>
</feature>
<sequence>MSVPALKAKDYKSAIKPVWCPGCGDFAVLAALTRALAHLRLPKHQVALVSGIGCSSRLPAYLDSYGFHGVHGRALALASGLKAARPDLTVIAAGGDGDGFSIGGNHFLHACRRNMDITYIVMDNEVYGMTKGQASPTTRPDWLSSKMTPHGTGIPSFQPAAIALAAGAGFIARGYSGDPAELTRLLVEAIQHRGFAFVQVLSSCVTFRPEQREWKQQVHPFDGVPVDDPVEAARIIQADDGRSTGLIYKGELPVWQLENQVMSALARLEEEFLV</sequence>
<dbReference type="Proteomes" id="UP000051634">
    <property type="component" value="Unassembled WGS sequence"/>
</dbReference>
<dbReference type="InterPro" id="IPR011766">
    <property type="entry name" value="TPP_enzyme_TPP-bd"/>
</dbReference>
<comment type="caution">
    <text evidence="4">The sequence shown here is derived from an EMBL/GenBank/DDBJ whole genome shotgun (WGS) entry which is preliminary data.</text>
</comment>
<dbReference type="GO" id="GO:0016625">
    <property type="term" value="F:oxidoreductase activity, acting on the aldehyde or oxo group of donors, iron-sulfur protein as acceptor"/>
    <property type="evidence" value="ECO:0007669"/>
    <property type="project" value="UniProtKB-ARBA"/>
</dbReference>
<evidence type="ECO:0000256" key="2">
    <source>
        <dbReference type="ARBA" id="ARBA00023002"/>
    </source>
</evidence>
<dbReference type="EMBL" id="LDXT01000081">
    <property type="protein sequence ID" value="KRT55274.1"/>
    <property type="molecule type" value="Genomic_DNA"/>
</dbReference>
<evidence type="ECO:0000313" key="4">
    <source>
        <dbReference type="EMBL" id="KRT55274.1"/>
    </source>
</evidence>
<evidence type="ECO:0000313" key="5">
    <source>
        <dbReference type="EMBL" id="KRT58467.1"/>
    </source>
</evidence>
<accession>A0A0T5YXH7</accession>
<dbReference type="InterPro" id="IPR029061">
    <property type="entry name" value="THDP-binding"/>
</dbReference>
<evidence type="ECO:0000313" key="7">
    <source>
        <dbReference type="Proteomes" id="UP000051634"/>
    </source>
</evidence>
<keyword evidence="7" id="KW-1185">Reference proteome</keyword>
<name>A0A0T5YXH7_9GAMM</name>
<dbReference type="Pfam" id="PF02775">
    <property type="entry name" value="TPP_enzyme_C"/>
    <property type="match status" value="1"/>
</dbReference>
<organism evidence="4 7">
    <name type="scientific">endosymbiont of Ridgeia piscesae</name>
    <dbReference type="NCBI Taxonomy" id="54398"/>
    <lineage>
        <taxon>Bacteria</taxon>
        <taxon>Pseudomonadati</taxon>
        <taxon>Pseudomonadota</taxon>
        <taxon>Gammaproteobacteria</taxon>
        <taxon>sulfur-oxidizing symbionts</taxon>
    </lineage>
</organism>
<dbReference type="InterPro" id="IPR011896">
    <property type="entry name" value="OFOB"/>
</dbReference>
<dbReference type="STRING" id="54398.Ga0074115_11632"/>
<gene>
    <name evidence="4" type="ORF">Ga0074115_11632</name>
    <name evidence="5" type="ORF">Ga0076813_13525</name>
</gene>
<dbReference type="AlphaFoldDB" id="A0A0T5YXH7"/>
<protein>
    <submittedName>
        <fullName evidence="4">2-oxoacid:acceptor oxidoreductase, beta subunit, pyruvate/2-ketoisovalerate family</fullName>
    </submittedName>
    <submittedName>
        <fullName evidence="5">2-oxoglutarate ferredoxin oxidoreductase subunit beta</fullName>
    </submittedName>
</protein>
<dbReference type="CDD" id="cd03375">
    <property type="entry name" value="TPP_OGFOR"/>
    <property type="match status" value="1"/>
</dbReference>
<dbReference type="OrthoDB" id="9775140at2"/>
<evidence type="ECO:0000259" key="3">
    <source>
        <dbReference type="Pfam" id="PF02775"/>
    </source>
</evidence>
<reference evidence="6 7" key="1">
    <citation type="submission" date="2015-11" db="EMBL/GenBank/DDBJ databases">
        <title>The genome of Candidatus Endoriftia persephone in Ridgeia piscesae and population structure of the North Eastern Pacific vestimentiferan symbionts.</title>
        <authorList>
            <person name="Perez M."/>
            <person name="Juniper K.S."/>
        </authorList>
    </citation>
    <scope>NUCLEOTIDE SEQUENCE [LARGE SCALE GENOMIC DNA]</scope>
    <source>
        <strain evidence="5">Ind10</strain>
        <strain evidence="4">Ind11</strain>
    </source>
</reference>
<evidence type="ECO:0000313" key="6">
    <source>
        <dbReference type="Proteomes" id="UP000051276"/>
    </source>
</evidence>